<organism evidence="1 2">
    <name type="scientific">Artomyces pyxidatus</name>
    <dbReference type="NCBI Taxonomy" id="48021"/>
    <lineage>
        <taxon>Eukaryota</taxon>
        <taxon>Fungi</taxon>
        <taxon>Dikarya</taxon>
        <taxon>Basidiomycota</taxon>
        <taxon>Agaricomycotina</taxon>
        <taxon>Agaricomycetes</taxon>
        <taxon>Russulales</taxon>
        <taxon>Auriscalpiaceae</taxon>
        <taxon>Artomyces</taxon>
    </lineage>
</organism>
<dbReference type="EMBL" id="MU277215">
    <property type="protein sequence ID" value="KAI0060987.1"/>
    <property type="molecule type" value="Genomic_DNA"/>
</dbReference>
<reference evidence="1" key="2">
    <citation type="journal article" date="2022" name="New Phytol.">
        <title>Evolutionary transition to the ectomycorrhizal habit in the genomes of a hyperdiverse lineage of mushroom-forming fungi.</title>
        <authorList>
            <person name="Looney B."/>
            <person name="Miyauchi S."/>
            <person name="Morin E."/>
            <person name="Drula E."/>
            <person name="Courty P.E."/>
            <person name="Kohler A."/>
            <person name="Kuo A."/>
            <person name="LaButti K."/>
            <person name="Pangilinan J."/>
            <person name="Lipzen A."/>
            <person name="Riley R."/>
            <person name="Andreopoulos W."/>
            <person name="He G."/>
            <person name="Johnson J."/>
            <person name="Nolan M."/>
            <person name="Tritt A."/>
            <person name="Barry K.W."/>
            <person name="Grigoriev I.V."/>
            <person name="Nagy L.G."/>
            <person name="Hibbett D."/>
            <person name="Henrissat B."/>
            <person name="Matheny P.B."/>
            <person name="Labbe J."/>
            <person name="Martin F.M."/>
        </authorList>
    </citation>
    <scope>NUCLEOTIDE SEQUENCE</scope>
    <source>
        <strain evidence="1">HHB10654</strain>
    </source>
</reference>
<comment type="caution">
    <text evidence="1">The sequence shown here is derived from an EMBL/GenBank/DDBJ whole genome shotgun (WGS) entry which is preliminary data.</text>
</comment>
<accession>A0ACB8SY01</accession>
<evidence type="ECO:0000313" key="1">
    <source>
        <dbReference type="EMBL" id="KAI0060987.1"/>
    </source>
</evidence>
<reference evidence="1" key="1">
    <citation type="submission" date="2021-03" db="EMBL/GenBank/DDBJ databases">
        <authorList>
            <consortium name="DOE Joint Genome Institute"/>
            <person name="Ahrendt S."/>
            <person name="Looney B.P."/>
            <person name="Miyauchi S."/>
            <person name="Morin E."/>
            <person name="Drula E."/>
            <person name="Courty P.E."/>
            <person name="Chicoki N."/>
            <person name="Fauchery L."/>
            <person name="Kohler A."/>
            <person name="Kuo A."/>
            <person name="Labutti K."/>
            <person name="Pangilinan J."/>
            <person name="Lipzen A."/>
            <person name="Riley R."/>
            <person name="Andreopoulos W."/>
            <person name="He G."/>
            <person name="Johnson J."/>
            <person name="Barry K.W."/>
            <person name="Grigoriev I.V."/>
            <person name="Nagy L."/>
            <person name="Hibbett D."/>
            <person name="Henrissat B."/>
            <person name="Matheny P.B."/>
            <person name="Labbe J."/>
            <person name="Martin F."/>
        </authorList>
    </citation>
    <scope>NUCLEOTIDE SEQUENCE</scope>
    <source>
        <strain evidence="1">HHB10654</strain>
    </source>
</reference>
<feature type="non-terminal residue" evidence="1">
    <location>
        <position position="1"/>
    </location>
</feature>
<gene>
    <name evidence="1" type="ORF">BV25DRAFT_1806250</name>
</gene>
<name>A0ACB8SY01_9AGAM</name>
<protein>
    <submittedName>
        <fullName evidence="1">Uncharacterized protein</fullName>
    </submittedName>
</protein>
<proteinExistence type="predicted"/>
<sequence length="219" mass="24565">AIYPYMAEQEDKFDVVVGDTFVITTRVRHWELVRRDPTGTGVIRSDANKQGWVPTSCLLETRIPVAIAFTESGSQRPSPVTITKTPILPPNVISTNFPDYALMHYENRGDGELDLAEDGTMLVVKSYNHWPYVVKADSGDRGWVPSWYIGDLSSSSDAPPTRSMAAGMSLRRASACTSHQQSLRFHHSPPRLPRTIPRLGPQRRFEPRSSIRPDRHPSP</sequence>
<keyword evidence="2" id="KW-1185">Reference proteome</keyword>
<evidence type="ECO:0000313" key="2">
    <source>
        <dbReference type="Proteomes" id="UP000814140"/>
    </source>
</evidence>
<dbReference type="Proteomes" id="UP000814140">
    <property type="component" value="Unassembled WGS sequence"/>
</dbReference>